<evidence type="ECO:0000256" key="1">
    <source>
        <dbReference type="ARBA" id="ARBA00005417"/>
    </source>
</evidence>
<dbReference type="Proteomes" id="UP001272097">
    <property type="component" value="Unassembled WGS sequence"/>
</dbReference>
<name>A0ABU4X4R4_9HYPH</name>
<dbReference type="InterPro" id="IPR027417">
    <property type="entry name" value="P-loop_NTPase"/>
</dbReference>
<dbReference type="InterPro" id="IPR017871">
    <property type="entry name" value="ABC_transporter-like_CS"/>
</dbReference>
<evidence type="ECO:0000256" key="3">
    <source>
        <dbReference type="ARBA" id="ARBA00022741"/>
    </source>
</evidence>
<keyword evidence="4 7" id="KW-0067">ATP-binding</keyword>
<proteinExistence type="inferred from homology"/>
<dbReference type="InterPro" id="IPR052156">
    <property type="entry name" value="BCAA_Transport_ATP-bd_LivF"/>
</dbReference>
<dbReference type="PANTHER" id="PTHR43820">
    <property type="entry name" value="HIGH-AFFINITY BRANCHED-CHAIN AMINO ACID TRANSPORT ATP-BINDING PROTEIN LIVF"/>
    <property type="match status" value="1"/>
</dbReference>
<sequence>MSSSDNHTLLRLEGVCARYGEASAIEDITLSATAGSVVAIIGANGAGKTTTLKVASGVLKPAGGDVWFDGQRVTGERTGILVRRGIAHCPEGRGVFPYMSVEENLLTGAFTVKDKAATRQRLEYIWDLFPRLKERQTQHAGTLSGGEQQMVAIGRALMSSPKLLLLDEPTIGLAPKIVQQVAELIRRIRDEGVSIVLVEQNAQMALDLADYAYVLEGGKVRLEGPAATLKTSSLVREAYLGI</sequence>
<dbReference type="CDD" id="cd03224">
    <property type="entry name" value="ABC_TM1139_LivF_branched"/>
    <property type="match status" value="1"/>
</dbReference>
<organism evidence="7 8">
    <name type="scientific">Mesorhizobium australafricanum</name>
    <dbReference type="NCBI Taxonomy" id="3072311"/>
    <lineage>
        <taxon>Bacteria</taxon>
        <taxon>Pseudomonadati</taxon>
        <taxon>Pseudomonadota</taxon>
        <taxon>Alphaproteobacteria</taxon>
        <taxon>Hyphomicrobiales</taxon>
        <taxon>Phyllobacteriaceae</taxon>
        <taxon>Mesorhizobium</taxon>
    </lineage>
</organism>
<evidence type="ECO:0000256" key="4">
    <source>
        <dbReference type="ARBA" id="ARBA00022840"/>
    </source>
</evidence>
<protein>
    <submittedName>
        <fullName evidence="7">ABC transporter ATP-binding protein</fullName>
    </submittedName>
</protein>
<dbReference type="InterPro" id="IPR003439">
    <property type="entry name" value="ABC_transporter-like_ATP-bd"/>
</dbReference>
<dbReference type="GO" id="GO:0005524">
    <property type="term" value="F:ATP binding"/>
    <property type="evidence" value="ECO:0007669"/>
    <property type="project" value="UniProtKB-KW"/>
</dbReference>
<comment type="caution">
    <text evidence="7">The sequence shown here is derived from an EMBL/GenBank/DDBJ whole genome shotgun (WGS) entry which is preliminary data.</text>
</comment>
<dbReference type="PANTHER" id="PTHR43820:SF4">
    <property type="entry name" value="HIGH-AFFINITY BRANCHED-CHAIN AMINO ACID TRANSPORT ATP-BINDING PROTEIN LIVF"/>
    <property type="match status" value="1"/>
</dbReference>
<feature type="domain" description="ABC transporter" evidence="6">
    <location>
        <begin position="10"/>
        <end position="242"/>
    </location>
</feature>
<keyword evidence="8" id="KW-1185">Reference proteome</keyword>
<keyword evidence="3" id="KW-0547">Nucleotide-binding</keyword>
<reference evidence="7 8" key="1">
    <citation type="submission" date="2023-08" db="EMBL/GenBank/DDBJ databases">
        <title>Implementing the SeqCode for naming new Mesorhizobium species isolated from Vachellia karroo root nodules.</title>
        <authorList>
            <person name="Van Lill M."/>
        </authorList>
    </citation>
    <scope>NUCLEOTIDE SEQUENCE [LARGE SCALE GENOMIC DNA]</scope>
    <source>
        <strain evidence="7 8">VK3E</strain>
    </source>
</reference>
<evidence type="ECO:0000256" key="5">
    <source>
        <dbReference type="ARBA" id="ARBA00022970"/>
    </source>
</evidence>
<dbReference type="Pfam" id="PF00005">
    <property type="entry name" value="ABC_tran"/>
    <property type="match status" value="1"/>
</dbReference>
<evidence type="ECO:0000259" key="6">
    <source>
        <dbReference type="PROSITE" id="PS50893"/>
    </source>
</evidence>
<dbReference type="EMBL" id="JAVIIS010000060">
    <property type="protein sequence ID" value="MDX8443326.1"/>
    <property type="molecule type" value="Genomic_DNA"/>
</dbReference>
<accession>A0ABU4X4R4</accession>
<gene>
    <name evidence="7" type="ORF">RFM51_27535</name>
</gene>
<keyword evidence="2" id="KW-0813">Transport</keyword>
<evidence type="ECO:0000256" key="2">
    <source>
        <dbReference type="ARBA" id="ARBA00022448"/>
    </source>
</evidence>
<dbReference type="PROSITE" id="PS00211">
    <property type="entry name" value="ABC_TRANSPORTER_1"/>
    <property type="match status" value="1"/>
</dbReference>
<dbReference type="Gene3D" id="3.40.50.300">
    <property type="entry name" value="P-loop containing nucleotide triphosphate hydrolases"/>
    <property type="match status" value="1"/>
</dbReference>
<evidence type="ECO:0000313" key="8">
    <source>
        <dbReference type="Proteomes" id="UP001272097"/>
    </source>
</evidence>
<dbReference type="InterPro" id="IPR003593">
    <property type="entry name" value="AAA+_ATPase"/>
</dbReference>
<dbReference type="SUPFAM" id="SSF52540">
    <property type="entry name" value="P-loop containing nucleoside triphosphate hydrolases"/>
    <property type="match status" value="1"/>
</dbReference>
<evidence type="ECO:0000313" key="7">
    <source>
        <dbReference type="EMBL" id="MDX8443326.1"/>
    </source>
</evidence>
<keyword evidence="5" id="KW-0029">Amino-acid transport</keyword>
<dbReference type="SMART" id="SM00382">
    <property type="entry name" value="AAA"/>
    <property type="match status" value="1"/>
</dbReference>
<dbReference type="PROSITE" id="PS50893">
    <property type="entry name" value="ABC_TRANSPORTER_2"/>
    <property type="match status" value="1"/>
</dbReference>
<comment type="similarity">
    <text evidence="1">Belongs to the ABC transporter superfamily.</text>
</comment>